<comment type="similarity">
    <text evidence="2">Belongs to the TSR2 family.</text>
</comment>
<proteinExistence type="inferred from homology"/>
<evidence type="ECO:0000256" key="1">
    <source>
        <dbReference type="ARBA" id="ARBA00002210"/>
    </source>
</evidence>
<feature type="non-terminal residue" evidence="6">
    <location>
        <position position="189"/>
    </location>
</feature>
<reference evidence="6 7" key="1">
    <citation type="submission" date="2024-05" db="EMBL/GenBank/DDBJ databases">
        <authorList>
            <person name="Wallberg A."/>
        </authorList>
    </citation>
    <scope>NUCLEOTIDE SEQUENCE [LARGE SCALE GENOMIC DNA]</scope>
</reference>
<dbReference type="Pfam" id="PF10273">
    <property type="entry name" value="WGG"/>
    <property type="match status" value="1"/>
</dbReference>
<dbReference type="EMBL" id="CAXKWB010006693">
    <property type="protein sequence ID" value="CAL4083948.1"/>
    <property type="molecule type" value="Genomic_DNA"/>
</dbReference>
<name>A0AAV2QF72_MEGNR</name>
<keyword evidence="7" id="KW-1185">Reference proteome</keyword>
<evidence type="ECO:0000313" key="6">
    <source>
        <dbReference type="EMBL" id="CAL4083948.1"/>
    </source>
</evidence>
<dbReference type="PANTHER" id="PTHR21250">
    <property type="entry name" value="PRE-RRNA-PROCESSING PROTEIN TSR2 HOMOLOG"/>
    <property type="match status" value="1"/>
</dbReference>
<evidence type="ECO:0000256" key="4">
    <source>
        <dbReference type="ARBA" id="ARBA00022552"/>
    </source>
</evidence>
<evidence type="ECO:0000313" key="7">
    <source>
        <dbReference type="Proteomes" id="UP001497623"/>
    </source>
</evidence>
<evidence type="ECO:0000256" key="2">
    <source>
        <dbReference type="ARBA" id="ARBA00006524"/>
    </source>
</evidence>
<dbReference type="InterPro" id="IPR019398">
    <property type="entry name" value="Pre-rRNA_process_TSR2"/>
</dbReference>
<evidence type="ECO:0000256" key="5">
    <source>
        <dbReference type="SAM" id="MobiDB-lite"/>
    </source>
</evidence>
<dbReference type="Proteomes" id="UP001497623">
    <property type="component" value="Unassembled WGS sequence"/>
</dbReference>
<keyword evidence="4" id="KW-0698">rRNA processing</keyword>
<dbReference type="AlphaFoldDB" id="A0AAV2QF72"/>
<sequence length="189" mass="21420">MASYPTFKASVATALNSWNALQFAVQQQAGGPQSKEIAQWMVGVTEQYFYDNGCEFVRNAPIHCHAPLLTRWLKHDINDQIIRTDQFMYPLFIHGVFAKDEGPIRGSRSAPLKSADSNFLIPQEIMRHHAEDSECPNLVSQQLTNLRLSEENGTSPAVPEPPRELTEEEEHQLQDEAEGWTVMKKGNKR</sequence>
<evidence type="ECO:0000256" key="3">
    <source>
        <dbReference type="ARBA" id="ARBA00017551"/>
    </source>
</evidence>
<accession>A0AAV2QF72</accession>
<organism evidence="6 7">
    <name type="scientific">Meganyctiphanes norvegica</name>
    <name type="common">Northern krill</name>
    <name type="synonym">Thysanopoda norvegica</name>
    <dbReference type="NCBI Taxonomy" id="48144"/>
    <lineage>
        <taxon>Eukaryota</taxon>
        <taxon>Metazoa</taxon>
        <taxon>Ecdysozoa</taxon>
        <taxon>Arthropoda</taxon>
        <taxon>Crustacea</taxon>
        <taxon>Multicrustacea</taxon>
        <taxon>Malacostraca</taxon>
        <taxon>Eumalacostraca</taxon>
        <taxon>Eucarida</taxon>
        <taxon>Euphausiacea</taxon>
        <taxon>Euphausiidae</taxon>
        <taxon>Meganyctiphanes</taxon>
    </lineage>
</organism>
<comment type="function">
    <text evidence="1">May be involved in 20S pre-rRNA processing.</text>
</comment>
<feature type="compositionally biased region" description="Acidic residues" evidence="5">
    <location>
        <begin position="166"/>
        <end position="178"/>
    </location>
</feature>
<comment type="caution">
    <text evidence="6">The sequence shown here is derived from an EMBL/GenBank/DDBJ whole genome shotgun (WGS) entry which is preliminary data.</text>
</comment>
<protein>
    <recommendedName>
        <fullName evidence="3">Pre-rRNA-processing protein TSR2 homolog</fullName>
    </recommendedName>
</protein>
<dbReference type="GO" id="GO:0006364">
    <property type="term" value="P:rRNA processing"/>
    <property type="evidence" value="ECO:0007669"/>
    <property type="project" value="UniProtKB-KW"/>
</dbReference>
<feature type="region of interest" description="Disordered" evidence="5">
    <location>
        <begin position="147"/>
        <end position="189"/>
    </location>
</feature>
<gene>
    <name evidence="6" type="ORF">MNOR_LOCUS12275</name>
</gene>